<accession>A0AA39MD34</accession>
<comment type="caution">
    <text evidence="2">The sequence shown here is derived from an EMBL/GenBank/DDBJ whole genome shotgun (WGS) entry which is preliminary data.</text>
</comment>
<evidence type="ECO:0000313" key="2">
    <source>
        <dbReference type="EMBL" id="KAK0430411.1"/>
    </source>
</evidence>
<feature type="compositionally biased region" description="Low complexity" evidence="1">
    <location>
        <begin position="65"/>
        <end position="81"/>
    </location>
</feature>
<dbReference type="EMBL" id="JAUEPT010000150">
    <property type="protein sequence ID" value="KAK0430411.1"/>
    <property type="molecule type" value="Genomic_DNA"/>
</dbReference>
<name>A0AA39MD34_9AGAR</name>
<protein>
    <submittedName>
        <fullName evidence="2">Uncharacterized protein</fullName>
    </submittedName>
</protein>
<organism evidence="2 3">
    <name type="scientific">Armillaria borealis</name>
    <dbReference type="NCBI Taxonomy" id="47425"/>
    <lineage>
        <taxon>Eukaryota</taxon>
        <taxon>Fungi</taxon>
        <taxon>Dikarya</taxon>
        <taxon>Basidiomycota</taxon>
        <taxon>Agaricomycotina</taxon>
        <taxon>Agaricomycetes</taxon>
        <taxon>Agaricomycetidae</taxon>
        <taxon>Agaricales</taxon>
        <taxon>Marasmiineae</taxon>
        <taxon>Physalacriaceae</taxon>
        <taxon>Armillaria</taxon>
    </lineage>
</organism>
<gene>
    <name evidence="2" type="ORF">EV421DRAFT_1858878</name>
</gene>
<dbReference type="Proteomes" id="UP001175226">
    <property type="component" value="Unassembled WGS sequence"/>
</dbReference>
<proteinExistence type="predicted"/>
<evidence type="ECO:0000256" key="1">
    <source>
        <dbReference type="SAM" id="MobiDB-lite"/>
    </source>
</evidence>
<feature type="region of interest" description="Disordered" evidence="1">
    <location>
        <begin position="58"/>
        <end position="108"/>
    </location>
</feature>
<keyword evidence="3" id="KW-1185">Reference proteome</keyword>
<dbReference type="AlphaFoldDB" id="A0AA39MD34"/>
<sequence length="229" mass="25215">MQYPLSHFSGTKAVEVYKWAVIQSSESQSCAAHSTDGWTEVLELSADDLCRQMEAEYGDGEPTISSSSQLSQFTLSSSQDSNVDRVSLSQPPYPLSQPRNQADSEEYLPSSQYGEHIPQAYDIMDGGVSMSQANDYANSEDMMYTSDEVTVRGSQDDRGSIEDVGLRLRYSLGRATVAVLNAVENTEDIPTQYPEFTNLINMWTGIRSLVLSLQVTLDEMIPSPGEIGP</sequence>
<evidence type="ECO:0000313" key="3">
    <source>
        <dbReference type="Proteomes" id="UP001175226"/>
    </source>
</evidence>
<reference evidence="2" key="1">
    <citation type="submission" date="2023-06" db="EMBL/GenBank/DDBJ databases">
        <authorList>
            <consortium name="Lawrence Berkeley National Laboratory"/>
            <person name="Ahrendt S."/>
            <person name="Sahu N."/>
            <person name="Indic B."/>
            <person name="Wong-Bajracharya J."/>
            <person name="Merenyi Z."/>
            <person name="Ke H.-M."/>
            <person name="Monk M."/>
            <person name="Kocsube S."/>
            <person name="Drula E."/>
            <person name="Lipzen A."/>
            <person name="Balint B."/>
            <person name="Henrissat B."/>
            <person name="Andreopoulos B."/>
            <person name="Martin F.M."/>
            <person name="Harder C.B."/>
            <person name="Rigling D."/>
            <person name="Ford K.L."/>
            <person name="Foster G.D."/>
            <person name="Pangilinan J."/>
            <person name="Papanicolaou A."/>
            <person name="Barry K."/>
            <person name="LaButti K."/>
            <person name="Viragh M."/>
            <person name="Koriabine M."/>
            <person name="Yan M."/>
            <person name="Riley R."/>
            <person name="Champramary S."/>
            <person name="Plett K.L."/>
            <person name="Tsai I.J."/>
            <person name="Slot J."/>
            <person name="Sipos G."/>
            <person name="Plett J."/>
            <person name="Nagy L.G."/>
            <person name="Grigoriev I.V."/>
        </authorList>
    </citation>
    <scope>NUCLEOTIDE SEQUENCE</scope>
    <source>
        <strain evidence="2">FPL87.14</strain>
    </source>
</reference>